<gene>
    <name evidence="1" type="ORF">NCTC13079_00988</name>
</gene>
<dbReference type="AlphaFoldDB" id="A0A448V220"/>
<dbReference type="Proteomes" id="UP000269544">
    <property type="component" value="Chromosome"/>
</dbReference>
<dbReference type="OrthoDB" id="358807at2"/>
<dbReference type="Gene3D" id="1.25.40.10">
    <property type="entry name" value="Tetratricopeptide repeat domain"/>
    <property type="match status" value="2"/>
</dbReference>
<evidence type="ECO:0000313" key="1">
    <source>
        <dbReference type="EMBL" id="VEJ35808.1"/>
    </source>
</evidence>
<accession>A0A448V220</accession>
<dbReference type="InterPro" id="IPR019734">
    <property type="entry name" value="TPR_rpt"/>
</dbReference>
<proteinExistence type="predicted"/>
<dbReference type="SMART" id="SM00028">
    <property type="entry name" value="TPR"/>
    <property type="match status" value="3"/>
</dbReference>
<dbReference type="KEGG" id="piv:NCTC13079_00988"/>
<keyword evidence="2" id="KW-1185">Reference proteome</keyword>
<protein>
    <submittedName>
        <fullName evidence="1">Flp pilus assembly protein TadD, contains TPR repeats</fullName>
    </submittedName>
</protein>
<name>A0A448V220_9FIRM</name>
<dbReference type="SUPFAM" id="SSF48452">
    <property type="entry name" value="TPR-like"/>
    <property type="match status" value="1"/>
</dbReference>
<dbReference type="RefSeq" id="WP_126465565.1">
    <property type="nucleotide sequence ID" value="NZ_JAUSWF010000003.1"/>
</dbReference>
<sequence length="374" mass="42060">MDTKKYFGSWYDELGFLELKDETAPLAAALSGAPIPMLEKDIVREILHPDAKDVLDAERIFTAMCIVIGLDPKFPYRDTYLAFMQRNPDEAVAAIQRRMNAALESENAELLCLLARAKEAMRGNRADMLETTYAMEALYNAYWENGEAEFAADLVKEISDRYEAMLAEKTDDAAANAGLARISEARGQYLKAKLLFEKALGGEAAEEWKDGIRKEVLRLEDPAALEAAETYLHYGKFSDALAAVEKVRSRDTDPARQEKIAGMAYYGMGAYENAILHLEEALHYGEDSAVENDLAIALAASGREEDAVMRLSALLEREPENRTALMNRGILYYRKKDYAAARIDFEAAYRLEADAALWELIQETEKNERHPDLR</sequence>
<dbReference type="InterPro" id="IPR011990">
    <property type="entry name" value="TPR-like_helical_dom_sf"/>
</dbReference>
<reference evidence="1 2" key="1">
    <citation type="submission" date="2018-12" db="EMBL/GenBank/DDBJ databases">
        <authorList>
            <consortium name="Pathogen Informatics"/>
        </authorList>
    </citation>
    <scope>NUCLEOTIDE SEQUENCE [LARGE SCALE GENOMIC DNA]</scope>
    <source>
        <strain evidence="1 2">NCTC13079</strain>
    </source>
</reference>
<dbReference type="EMBL" id="LR134523">
    <property type="protein sequence ID" value="VEJ35808.1"/>
    <property type="molecule type" value="Genomic_DNA"/>
</dbReference>
<evidence type="ECO:0000313" key="2">
    <source>
        <dbReference type="Proteomes" id="UP000269544"/>
    </source>
</evidence>
<organism evidence="1 2">
    <name type="scientific">Aedoeadaptatus ivorii</name>
    <dbReference type="NCBI Taxonomy" id="54006"/>
    <lineage>
        <taxon>Bacteria</taxon>
        <taxon>Bacillati</taxon>
        <taxon>Bacillota</taxon>
        <taxon>Tissierellia</taxon>
        <taxon>Tissierellales</taxon>
        <taxon>Peptoniphilaceae</taxon>
        <taxon>Aedoeadaptatus</taxon>
    </lineage>
</organism>